<organism evidence="2 3">
    <name type="scientific">Chryseobacterium glaciei</name>
    <dbReference type="NCBI Taxonomy" id="1685010"/>
    <lineage>
        <taxon>Bacteria</taxon>
        <taxon>Pseudomonadati</taxon>
        <taxon>Bacteroidota</taxon>
        <taxon>Flavobacteriia</taxon>
        <taxon>Flavobacteriales</taxon>
        <taxon>Weeksellaceae</taxon>
        <taxon>Chryseobacterium group</taxon>
        <taxon>Chryseobacterium</taxon>
    </lineage>
</organism>
<dbReference type="Pfam" id="PF04218">
    <property type="entry name" value="CENP-B_N"/>
    <property type="match status" value="1"/>
</dbReference>
<dbReference type="OrthoDB" id="799937at2"/>
<dbReference type="InterPro" id="IPR009057">
    <property type="entry name" value="Homeodomain-like_sf"/>
</dbReference>
<dbReference type="EMBL" id="CP015199">
    <property type="protein sequence ID" value="ANF49116.1"/>
    <property type="molecule type" value="Genomic_DNA"/>
</dbReference>
<feature type="domain" description="HTH psq-type" evidence="1">
    <location>
        <begin position="113"/>
        <end position="141"/>
    </location>
</feature>
<name>A0A172XQC1_9FLAO</name>
<dbReference type="AlphaFoldDB" id="A0A172XQC1"/>
<dbReference type="KEGG" id="chh:A0O34_00450"/>
<keyword evidence="3" id="KW-1185">Reference proteome</keyword>
<proteinExistence type="predicted"/>
<dbReference type="RefSeq" id="WP_066750037.1">
    <property type="nucleotide sequence ID" value="NZ_CP015199.1"/>
</dbReference>
<dbReference type="Proteomes" id="UP000077824">
    <property type="component" value="Chromosome"/>
</dbReference>
<dbReference type="GO" id="GO:0003677">
    <property type="term" value="F:DNA binding"/>
    <property type="evidence" value="ECO:0007669"/>
    <property type="project" value="InterPro"/>
</dbReference>
<evidence type="ECO:0000259" key="1">
    <source>
        <dbReference type="Pfam" id="PF04218"/>
    </source>
</evidence>
<protein>
    <submittedName>
        <fullName evidence="2">Transposase</fullName>
    </submittedName>
</protein>
<evidence type="ECO:0000313" key="3">
    <source>
        <dbReference type="Proteomes" id="UP000077824"/>
    </source>
</evidence>
<dbReference type="InterPro" id="IPR007889">
    <property type="entry name" value="HTH_Psq"/>
</dbReference>
<gene>
    <name evidence="2" type="ORF">A0O34_00450</name>
</gene>
<dbReference type="STRING" id="1685010.A0O34_00450"/>
<evidence type="ECO:0000313" key="2">
    <source>
        <dbReference type="EMBL" id="ANF49116.1"/>
    </source>
</evidence>
<dbReference type="SUPFAM" id="SSF46689">
    <property type="entry name" value="Homeodomain-like"/>
    <property type="match status" value="1"/>
</dbReference>
<reference evidence="2 3" key="1">
    <citation type="submission" date="2016-04" db="EMBL/GenBank/DDBJ databases">
        <title>Complete Genome Sequence of Chryseobacterium sp. IHBB 10212.</title>
        <authorList>
            <person name="Pal M."/>
            <person name="Swarnkar M.K."/>
            <person name="Kaushal K."/>
            <person name="Chhibber S."/>
            <person name="Singh A.K."/>
            <person name="Gulati A."/>
        </authorList>
    </citation>
    <scope>NUCLEOTIDE SEQUENCE [LARGE SCALE GENOMIC DNA]</scope>
    <source>
        <strain evidence="2 3">IHBB 10212</strain>
    </source>
</reference>
<accession>A0A172XQC1</accession>
<sequence>MDNIIKNIHIGNLIHQRVKEDQTELSRICNFMQCTEEEAEKMYQSKTIDTEVLLRWSKLLKYDFFRIYSQHLIMYSPPSSVDYNKTKAGKTSILPRFRKNIYTKEMIDFILEMIEKEEKTKNQVMQEYGIPKTTLYKWIHKFSRL</sequence>